<proteinExistence type="predicted"/>
<evidence type="ECO:0000256" key="4">
    <source>
        <dbReference type="ARBA" id="ARBA00023015"/>
    </source>
</evidence>
<dbReference type="PROSITE" id="PS50048">
    <property type="entry name" value="ZN2_CY6_FUNGAL_2"/>
    <property type="match status" value="1"/>
</dbReference>
<dbReference type="PROSITE" id="PS00463">
    <property type="entry name" value="ZN2_CY6_FUNGAL_1"/>
    <property type="match status" value="1"/>
</dbReference>
<keyword evidence="5" id="KW-0238">DNA-binding</keyword>
<dbReference type="GO" id="GO:0043565">
    <property type="term" value="F:sequence-specific DNA binding"/>
    <property type="evidence" value="ECO:0007669"/>
    <property type="project" value="TreeGrafter"/>
</dbReference>
<reference evidence="11" key="1">
    <citation type="journal article" date="2017" name="Nat. Microbiol.">
        <title>Global analysis of biosynthetic gene clusters reveals vast potential of secondary metabolite production in Penicillium species.</title>
        <authorList>
            <person name="Nielsen J.C."/>
            <person name="Grijseels S."/>
            <person name="Prigent S."/>
            <person name="Ji B."/>
            <person name="Dainat J."/>
            <person name="Nielsen K.F."/>
            <person name="Frisvad J.C."/>
            <person name="Workman M."/>
            <person name="Nielsen J."/>
        </authorList>
    </citation>
    <scope>NUCLEOTIDE SEQUENCE [LARGE SCALE GENOMIC DNA]</scope>
    <source>
        <strain evidence="11">IBT 24891</strain>
    </source>
</reference>
<feature type="domain" description="Zn(2)-C6 fungal-type" evidence="9">
    <location>
        <begin position="71"/>
        <end position="101"/>
    </location>
</feature>
<evidence type="ECO:0000256" key="3">
    <source>
        <dbReference type="ARBA" id="ARBA00022833"/>
    </source>
</evidence>
<name>A0A1V6T0P5_9EURO</name>
<evidence type="ECO:0000313" key="11">
    <source>
        <dbReference type="Proteomes" id="UP000191285"/>
    </source>
</evidence>
<keyword evidence="2" id="KW-0479">Metal-binding</keyword>
<dbReference type="GO" id="GO:0005634">
    <property type="term" value="C:nucleus"/>
    <property type="evidence" value="ECO:0007669"/>
    <property type="project" value="UniProtKB-SubCell"/>
</dbReference>
<evidence type="ECO:0000256" key="7">
    <source>
        <dbReference type="ARBA" id="ARBA00023242"/>
    </source>
</evidence>
<dbReference type="SMART" id="SM00066">
    <property type="entry name" value="GAL4"/>
    <property type="match status" value="1"/>
</dbReference>
<dbReference type="OrthoDB" id="4151048at2759"/>
<dbReference type="Proteomes" id="UP000191285">
    <property type="component" value="Unassembled WGS sequence"/>
</dbReference>
<dbReference type="GO" id="GO:0045944">
    <property type="term" value="P:positive regulation of transcription by RNA polymerase II"/>
    <property type="evidence" value="ECO:0007669"/>
    <property type="project" value="TreeGrafter"/>
</dbReference>
<gene>
    <name evidence="10" type="ORF">PENSTE_c014G08551</name>
</gene>
<evidence type="ECO:0000256" key="1">
    <source>
        <dbReference type="ARBA" id="ARBA00004123"/>
    </source>
</evidence>
<comment type="caution">
    <text evidence="10">The sequence shown here is derived from an EMBL/GenBank/DDBJ whole genome shotgun (WGS) entry which is preliminary data.</text>
</comment>
<comment type="subcellular location">
    <subcellularLocation>
        <location evidence="1">Nucleus</location>
    </subcellularLocation>
</comment>
<dbReference type="InterPro" id="IPR052202">
    <property type="entry name" value="Yeast_MetPath_Reg"/>
</dbReference>
<dbReference type="CDD" id="cd00067">
    <property type="entry name" value="GAL4"/>
    <property type="match status" value="1"/>
</dbReference>
<dbReference type="EMBL" id="MLKD01000014">
    <property type="protein sequence ID" value="OQE19935.1"/>
    <property type="molecule type" value="Genomic_DNA"/>
</dbReference>
<keyword evidence="7" id="KW-0539">Nucleus</keyword>
<protein>
    <recommendedName>
        <fullName evidence="9">Zn(2)-C6 fungal-type domain-containing protein</fullName>
    </recommendedName>
</protein>
<evidence type="ECO:0000256" key="6">
    <source>
        <dbReference type="ARBA" id="ARBA00023163"/>
    </source>
</evidence>
<dbReference type="SUPFAM" id="SSF57701">
    <property type="entry name" value="Zn2/Cys6 DNA-binding domain"/>
    <property type="match status" value="1"/>
</dbReference>
<dbReference type="Gene3D" id="4.10.240.10">
    <property type="entry name" value="Zn(2)-C6 fungal-type DNA-binding domain"/>
    <property type="match status" value="1"/>
</dbReference>
<dbReference type="InterPro" id="IPR036864">
    <property type="entry name" value="Zn2-C6_fun-type_DNA-bd_sf"/>
</dbReference>
<keyword evidence="4" id="KW-0805">Transcription regulation</keyword>
<dbReference type="PANTHER" id="PTHR47782:SF12">
    <property type="entry name" value="ZN(II)2CYS6 TRANSCRIPTION FACTOR (EUROFUNG)"/>
    <property type="match status" value="1"/>
</dbReference>
<dbReference type="AlphaFoldDB" id="A0A1V6T0P5"/>
<evidence type="ECO:0000256" key="5">
    <source>
        <dbReference type="ARBA" id="ARBA00023125"/>
    </source>
</evidence>
<dbReference type="GO" id="GO:0008270">
    <property type="term" value="F:zinc ion binding"/>
    <property type="evidence" value="ECO:0007669"/>
    <property type="project" value="InterPro"/>
</dbReference>
<dbReference type="PANTHER" id="PTHR47782">
    <property type="entry name" value="ZN(II)2CYS6 TRANSCRIPTION FACTOR (EUROFUNG)-RELATED"/>
    <property type="match status" value="1"/>
</dbReference>
<accession>A0A1V6T0P5</accession>
<keyword evidence="11" id="KW-1185">Reference proteome</keyword>
<keyword evidence="3" id="KW-0862">Zinc</keyword>
<evidence type="ECO:0000313" key="10">
    <source>
        <dbReference type="EMBL" id="OQE19935.1"/>
    </source>
</evidence>
<dbReference type="InterPro" id="IPR001138">
    <property type="entry name" value="Zn2Cys6_DnaBD"/>
</dbReference>
<dbReference type="STRING" id="303698.A0A1V6T0P5"/>
<dbReference type="GO" id="GO:0000981">
    <property type="term" value="F:DNA-binding transcription factor activity, RNA polymerase II-specific"/>
    <property type="evidence" value="ECO:0007669"/>
    <property type="project" value="InterPro"/>
</dbReference>
<feature type="region of interest" description="Disordered" evidence="8">
    <location>
        <begin position="27"/>
        <end position="50"/>
    </location>
</feature>
<evidence type="ECO:0000256" key="2">
    <source>
        <dbReference type="ARBA" id="ARBA00022723"/>
    </source>
</evidence>
<organism evidence="10 11">
    <name type="scientific">Penicillium steckii</name>
    <dbReference type="NCBI Taxonomy" id="303698"/>
    <lineage>
        <taxon>Eukaryota</taxon>
        <taxon>Fungi</taxon>
        <taxon>Dikarya</taxon>
        <taxon>Ascomycota</taxon>
        <taxon>Pezizomycotina</taxon>
        <taxon>Eurotiomycetes</taxon>
        <taxon>Eurotiomycetidae</taxon>
        <taxon>Eurotiales</taxon>
        <taxon>Aspergillaceae</taxon>
        <taxon>Penicillium</taxon>
    </lineage>
</organism>
<evidence type="ECO:0000256" key="8">
    <source>
        <dbReference type="SAM" id="MobiDB-lite"/>
    </source>
</evidence>
<keyword evidence="6" id="KW-0804">Transcription</keyword>
<sequence length="214" mass="24177">MSINIMENSIMSDFTSSNNVDSTVEIKTETFEQPRQPKQSRRGPYDPEPDYSAIMRRHFKEKGGCKRTARACDRCKCRKLPCDSNWDGCNNCQKADKECRVTDQITGETNPRDIITKMKTKLSLLESQVQDKDIKIREMKQFIQNQATHIQALRQGLASDCFGGCYNAPRGLVECLYPGSMPDGVDFIFDMPLGMGTPPSPYGDDLLGEIDEMI</sequence>
<evidence type="ECO:0000259" key="9">
    <source>
        <dbReference type="PROSITE" id="PS50048"/>
    </source>
</evidence>